<dbReference type="Proteomes" id="UP000230233">
    <property type="component" value="Unassembled WGS sequence"/>
</dbReference>
<gene>
    <name evidence="2" type="ORF">B9Z55_028740</name>
</gene>
<dbReference type="InterPro" id="IPR027417">
    <property type="entry name" value="P-loop_NTPase"/>
</dbReference>
<organism evidence="2 3">
    <name type="scientific">Caenorhabditis nigoni</name>
    <dbReference type="NCBI Taxonomy" id="1611254"/>
    <lineage>
        <taxon>Eukaryota</taxon>
        <taxon>Metazoa</taxon>
        <taxon>Ecdysozoa</taxon>
        <taxon>Nematoda</taxon>
        <taxon>Chromadorea</taxon>
        <taxon>Rhabditida</taxon>
        <taxon>Rhabditina</taxon>
        <taxon>Rhabditomorpha</taxon>
        <taxon>Rhabditoidea</taxon>
        <taxon>Rhabditidae</taxon>
        <taxon>Peloderinae</taxon>
        <taxon>Caenorhabditis</taxon>
    </lineage>
</organism>
<dbReference type="Gene3D" id="2.30.30.940">
    <property type="match status" value="1"/>
</dbReference>
<evidence type="ECO:0000313" key="2">
    <source>
        <dbReference type="EMBL" id="PIC11943.1"/>
    </source>
</evidence>
<dbReference type="Gene3D" id="3.40.50.300">
    <property type="entry name" value="P-loop containing nucleotide triphosphate hydrolases"/>
    <property type="match status" value="1"/>
</dbReference>
<feature type="region of interest" description="Disordered" evidence="1">
    <location>
        <begin position="141"/>
        <end position="162"/>
    </location>
</feature>
<dbReference type="SUPFAM" id="SSF52540">
    <property type="entry name" value="P-loop containing nucleoside triphosphate hydrolases"/>
    <property type="match status" value="1"/>
</dbReference>
<sequence length="162" mass="18782">MVLSFKNSTIFNFIKNITEKLFHPEHLYQISNSTYTIHQDIASSLYVPRFTFSKYSRVLVNKNSKSTRLFNGEMFTVRNTNSIENRVISLDVTLDSTQETQEFEPDLVLGSDTKSWKIEFQIQPAYALTYHKSQRQTLDPVFSARRKKSSSSHVSCGNQRPM</sequence>
<reference evidence="3" key="1">
    <citation type="submission" date="2017-10" db="EMBL/GenBank/DDBJ databases">
        <title>Rapid genome shrinkage in a self-fertile nematode reveals novel sperm competition proteins.</title>
        <authorList>
            <person name="Yin D."/>
            <person name="Schwarz E.M."/>
            <person name="Thomas C.G."/>
            <person name="Felde R.L."/>
            <person name="Korf I.F."/>
            <person name="Cutter A.D."/>
            <person name="Schartner C.M."/>
            <person name="Ralston E.J."/>
            <person name="Meyer B.J."/>
            <person name="Haag E.S."/>
        </authorList>
    </citation>
    <scope>NUCLEOTIDE SEQUENCE [LARGE SCALE GENOMIC DNA]</scope>
    <source>
        <strain evidence="3">JU1422</strain>
    </source>
</reference>
<keyword evidence="3" id="KW-1185">Reference proteome</keyword>
<evidence type="ECO:0008006" key="4">
    <source>
        <dbReference type="Google" id="ProtNLM"/>
    </source>
</evidence>
<proteinExistence type="predicted"/>
<name>A0A2G5SAL5_9PELO</name>
<dbReference type="EMBL" id="PDUG01000033">
    <property type="protein sequence ID" value="PIC11943.1"/>
    <property type="molecule type" value="Genomic_DNA"/>
</dbReference>
<protein>
    <recommendedName>
        <fullName evidence="4">ATP-dependent DNA helicase</fullName>
    </recommendedName>
</protein>
<dbReference type="AlphaFoldDB" id="A0A2G5SAL5"/>
<evidence type="ECO:0000313" key="3">
    <source>
        <dbReference type="Proteomes" id="UP000230233"/>
    </source>
</evidence>
<feature type="compositionally biased region" description="Polar residues" evidence="1">
    <location>
        <begin position="151"/>
        <end position="162"/>
    </location>
</feature>
<evidence type="ECO:0000256" key="1">
    <source>
        <dbReference type="SAM" id="MobiDB-lite"/>
    </source>
</evidence>
<accession>A0A2G5SAL5</accession>
<comment type="caution">
    <text evidence="2">The sequence shown here is derived from an EMBL/GenBank/DDBJ whole genome shotgun (WGS) entry which is preliminary data.</text>
</comment>